<reference evidence="2 3" key="1">
    <citation type="submission" date="2018-07" db="EMBL/GenBank/DDBJ databases">
        <title>Genome sequencing of Moraxellaceae gen. HYN0046.</title>
        <authorList>
            <person name="Kim M."/>
            <person name="Yi H."/>
        </authorList>
    </citation>
    <scope>NUCLEOTIDE SEQUENCE [LARGE SCALE GENOMIC DNA]</scope>
    <source>
        <strain evidence="2 3">HYN0046</strain>
    </source>
</reference>
<dbReference type="EMBL" id="CP031222">
    <property type="protein sequence ID" value="AXI03985.1"/>
    <property type="molecule type" value="Genomic_DNA"/>
</dbReference>
<protein>
    <submittedName>
        <fullName evidence="2">Uncharacterized protein</fullName>
    </submittedName>
</protein>
<evidence type="ECO:0000313" key="2">
    <source>
        <dbReference type="EMBL" id="AXI03985.1"/>
    </source>
</evidence>
<keyword evidence="3" id="KW-1185">Reference proteome</keyword>
<evidence type="ECO:0000313" key="3">
    <source>
        <dbReference type="Proteomes" id="UP000253940"/>
    </source>
</evidence>
<accession>A0A345P9M6</accession>
<gene>
    <name evidence="2" type="ORF">HYN46_14730</name>
</gene>
<dbReference type="RefSeq" id="WP_114900093.1">
    <property type="nucleotide sequence ID" value="NZ_CP031222.1"/>
</dbReference>
<dbReference type="AlphaFoldDB" id="A0A345P9M6"/>
<sequence>MKHFSLKVLLGVVVGLVASVNVQAEEGKVIPGVAGITLSCEGSTGGACEANVIKPVEGVHYNYHWQGRDVSLKPIAGTNKAQVACLSKNRSGTLTVHVQTTDGPYSKQVLKADSANTFATIPIHCQVNPNPALSPIPQG</sequence>
<dbReference type="Proteomes" id="UP000253940">
    <property type="component" value="Chromosome"/>
</dbReference>
<evidence type="ECO:0000256" key="1">
    <source>
        <dbReference type="SAM" id="SignalP"/>
    </source>
</evidence>
<dbReference type="KEGG" id="mbah:HYN46_14730"/>
<name>A0A345P9M6_9GAMM</name>
<proteinExistence type="predicted"/>
<organism evidence="2 3">
    <name type="scientific">Aquirhabdus parva</name>
    <dbReference type="NCBI Taxonomy" id="2283318"/>
    <lineage>
        <taxon>Bacteria</taxon>
        <taxon>Pseudomonadati</taxon>
        <taxon>Pseudomonadota</taxon>
        <taxon>Gammaproteobacteria</taxon>
        <taxon>Moraxellales</taxon>
        <taxon>Moraxellaceae</taxon>
        <taxon>Aquirhabdus</taxon>
    </lineage>
</organism>
<keyword evidence="1" id="KW-0732">Signal</keyword>
<feature type="chain" id="PRO_5016699627" evidence="1">
    <location>
        <begin position="25"/>
        <end position="139"/>
    </location>
</feature>
<feature type="signal peptide" evidence="1">
    <location>
        <begin position="1"/>
        <end position="24"/>
    </location>
</feature>